<name>A0A410FRQ0_BIPS1</name>
<accession>A0A410FRQ0</accession>
<dbReference type="Proteomes" id="UP000287233">
    <property type="component" value="Chromosome"/>
</dbReference>
<evidence type="ECO:0000313" key="1">
    <source>
        <dbReference type="EMBL" id="QAA75899.1"/>
    </source>
</evidence>
<dbReference type="EMBL" id="CP034928">
    <property type="protein sequence ID" value="QAA75899.1"/>
    <property type="molecule type" value="Genomic_DNA"/>
</dbReference>
<organism evidence="1 2">
    <name type="scientific">Bipolaricaulis sibiricus</name>
    <dbReference type="NCBI Taxonomy" id="2501609"/>
    <lineage>
        <taxon>Bacteria</taxon>
        <taxon>Candidatus Bipolaricaulota</taxon>
        <taxon>Candidatus Bipolaricaulia</taxon>
        <taxon>Candidatus Bipolaricaulales</taxon>
        <taxon>Candidatus Bipolaricaulaceae</taxon>
        <taxon>Candidatus Bipolaricaulis</taxon>
    </lineage>
</organism>
<evidence type="ECO:0000313" key="2">
    <source>
        <dbReference type="Proteomes" id="UP000287233"/>
    </source>
</evidence>
<reference evidence="2" key="1">
    <citation type="submission" date="2018-12" db="EMBL/GenBank/DDBJ databases">
        <title>Complete genome sequence of an uncultured bacterium of the candidate phylum Bipolaricaulota.</title>
        <authorList>
            <person name="Kadnikov V.V."/>
            <person name="Mardanov A.V."/>
            <person name="Beletsky A.V."/>
            <person name="Frank Y.A."/>
            <person name="Karnachuk O.V."/>
            <person name="Ravin N.V."/>
        </authorList>
    </citation>
    <scope>NUCLEOTIDE SEQUENCE [LARGE SCALE GENOMIC DNA]</scope>
</reference>
<gene>
    <name evidence="1" type="ORF">BIP78_0131</name>
</gene>
<dbReference type="KEGG" id="bih:BIP78_0131"/>
<proteinExistence type="predicted"/>
<protein>
    <submittedName>
        <fullName evidence="1">Uncharacterized protein</fullName>
    </submittedName>
</protein>
<dbReference type="AlphaFoldDB" id="A0A410FRQ0"/>
<sequence length="53" mass="5790">MFFLLAFLHGFGAHILRTARAPGAARLVGWQLSRRLGRAPLPSRPSPENPLPA</sequence>